<dbReference type="RefSeq" id="WP_148058960.1">
    <property type="nucleotide sequence ID" value="NZ_RKHK01000001.1"/>
</dbReference>
<dbReference type="InterPro" id="IPR015168">
    <property type="entry name" value="SsuA/THI5"/>
</dbReference>
<name>A0A3N2BGL2_9MICO</name>
<feature type="chain" id="PRO_5017951678" evidence="1">
    <location>
        <begin position="22"/>
        <end position="326"/>
    </location>
</feature>
<keyword evidence="1" id="KW-0732">Signal</keyword>
<dbReference type="OrthoDB" id="5174711at2"/>
<comment type="caution">
    <text evidence="3">The sequence shown here is derived from an EMBL/GenBank/DDBJ whole genome shotgun (WGS) entry which is preliminary data.</text>
</comment>
<dbReference type="PROSITE" id="PS51257">
    <property type="entry name" value="PROKAR_LIPOPROTEIN"/>
    <property type="match status" value="1"/>
</dbReference>
<dbReference type="PANTHER" id="PTHR30024">
    <property type="entry name" value="ALIPHATIC SULFONATES-BINDING PROTEIN-RELATED"/>
    <property type="match status" value="1"/>
</dbReference>
<evidence type="ECO:0000313" key="4">
    <source>
        <dbReference type="Proteomes" id="UP000280668"/>
    </source>
</evidence>
<evidence type="ECO:0000259" key="2">
    <source>
        <dbReference type="Pfam" id="PF09084"/>
    </source>
</evidence>
<accession>A0A3N2BGL2</accession>
<gene>
    <name evidence="3" type="ORF">EDD31_2808</name>
</gene>
<reference evidence="3 4" key="1">
    <citation type="submission" date="2018-11" db="EMBL/GenBank/DDBJ databases">
        <title>Sequencing the genomes of 1000 actinobacteria strains.</title>
        <authorList>
            <person name="Klenk H.-P."/>
        </authorList>
    </citation>
    <scope>NUCLEOTIDE SEQUENCE [LARGE SCALE GENOMIC DNA]</scope>
    <source>
        <strain evidence="3 4">DSM 11294</strain>
    </source>
</reference>
<feature type="domain" description="SsuA/THI5-like" evidence="2">
    <location>
        <begin position="57"/>
        <end position="270"/>
    </location>
</feature>
<dbReference type="SUPFAM" id="SSF53850">
    <property type="entry name" value="Periplasmic binding protein-like II"/>
    <property type="match status" value="1"/>
</dbReference>
<dbReference type="EMBL" id="RKHK01000001">
    <property type="protein sequence ID" value="ROR74393.1"/>
    <property type="molecule type" value="Genomic_DNA"/>
</dbReference>
<feature type="signal peptide" evidence="1">
    <location>
        <begin position="1"/>
        <end position="21"/>
    </location>
</feature>
<sequence>MRSHTPAVLLALPLLALAACAATPAEDPDDGGAAAEDGPAELTAITVGAMPIVDTAALHLGIAEGVFAEHGLEVDVVQAQGGAAIVPAVASGQHEFGFSNVISLLQARERGIDLQIVSPASASSGDTSADLSAILTMPGSGISEPADLAGRSVAVNTSANIGEVMVRTLVAEDADPEDVDFIELPFPDMPAQLVAGRVDAVWITEPFLTLARDRGAEVVVFDYATIDPEMMIDAYITTDAYAAEHPEVVAAFSAAMADSLELATAQPEAARAAVAGYTEIDPEVLERLSMPRFPPELNVASLELMAELAHAAGVLDDPGVAAELVP</sequence>
<keyword evidence="4" id="KW-1185">Reference proteome</keyword>
<dbReference type="Proteomes" id="UP000280668">
    <property type="component" value="Unassembled WGS sequence"/>
</dbReference>
<evidence type="ECO:0000313" key="3">
    <source>
        <dbReference type="EMBL" id="ROR74393.1"/>
    </source>
</evidence>
<dbReference type="Pfam" id="PF09084">
    <property type="entry name" value="NMT1"/>
    <property type="match status" value="1"/>
</dbReference>
<dbReference type="AlphaFoldDB" id="A0A3N2BGL2"/>
<evidence type="ECO:0000256" key="1">
    <source>
        <dbReference type="SAM" id="SignalP"/>
    </source>
</evidence>
<proteinExistence type="predicted"/>
<dbReference type="Gene3D" id="3.40.190.10">
    <property type="entry name" value="Periplasmic binding protein-like II"/>
    <property type="match status" value="2"/>
</dbReference>
<organism evidence="3 4">
    <name type="scientific">Bogoriella caseilytica</name>
    <dbReference type="NCBI Taxonomy" id="56055"/>
    <lineage>
        <taxon>Bacteria</taxon>
        <taxon>Bacillati</taxon>
        <taxon>Actinomycetota</taxon>
        <taxon>Actinomycetes</taxon>
        <taxon>Micrococcales</taxon>
        <taxon>Bogoriellaceae</taxon>
        <taxon>Bogoriella</taxon>
    </lineage>
</organism>
<protein>
    <submittedName>
        <fullName evidence="3">NitT/TauT family transport system substrate-binding protein</fullName>
    </submittedName>
</protein>